<feature type="transmembrane region" description="Helical" evidence="10">
    <location>
        <begin position="85"/>
        <end position="103"/>
    </location>
</feature>
<keyword evidence="3" id="KW-1003">Cell membrane</keyword>
<dbReference type="PANTHER" id="PTHR30561:SF0">
    <property type="entry name" value="GUANIDINIUM EXPORTER"/>
    <property type="match status" value="1"/>
</dbReference>
<dbReference type="InterPro" id="IPR045324">
    <property type="entry name" value="Small_multidrug_res"/>
</dbReference>
<dbReference type="GO" id="GO:0022857">
    <property type="term" value="F:transmembrane transporter activity"/>
    <property type="evidence" value="ECO:0007669"/>
    <property type="project" value="InterPro"/>
</dbReference>
<comment type="similarity">
    <text evidence="7">Belongs to the drug/metabolite transporter (DMT) superfamily. Small multidrug resistance (SMR) (TC 2.A.7.1) family. Gdx/SugE subfamily.</text>
</comment>
<evidence type="ECO:0000256" key="7">
    <source>
        <dbReference type="ARBA" id="ARBA00038151"/>
    </source>
</evidence>
<protein>
    <recommendedName>
        <fullName evidence="8">Guanidinium exporter</fullName>
    </recommendedName>
</protein>
<evidence type="ECO:0000256" key="8">
    <source>
        <dbReference type="ARBA" id="ARBA00039168"/>
    </source>
</evidence>
<dbReference type="GO" id="GO:1990961">
    <property type="term" value="P:xenobiotic detoxification by transmembrane export across the plasma membrane"/>
    <property type="evidence" value="ECO:0007669"/>
    <property type="project" value="UniProtKB-ARBA"/>
</dbReference>
<name>A0A2I0CN68_9PSED</name>
<dbReference type="GO" id="GO:0005886">
    <property type="term" value="C:plasma membrane"/>
    <property type="evidence" value="ECO:0007669"/>
    <property type="project" value="UniProtKB-SubCell"/>
</dbReference>
<sequence>MSWWIVLCAGLFEVAWVVGLKYSAGFTRPWPSLATLLALLVSLWLLSLALRHLPLGTAYAVWVGIGVLGSALLGVLLFGETLTPLRLFSLGLIIAGVVGLKMAG</sequence>
<dbReference type="InterPro" id="IPR037185">
    <property type="entry name" value="EmrE-like"/>
</dbReference>
<dbReference type="PANTHER" id="PTHR30561">
    <property type="entry name" value="SMR FAMILY PROTON-DEPENDENT DRUG EFFLUX TRANSPORTER SUGE"/>
    <property type="match status" value="1"/>
</dbReference>
<evidence type="ECO:0000256" key="9">
    <source>
        <dbReference type="RuleBase" id="RU003942"/>
    </source>
</evidence>
<dbReference type="AlphaFoldDB" id="A0A2I0CN68"/>
<keyword evidence="6 10" id="KW-0472">Membrane</keyword>
<evidence type="ECO:0000256" key="5">
    <source>
        <dbReference type="ARBA" id="ARBA00022989"/>
    </source>
</evidence>
<reference evidence="12" key="1">
    <citation type="submission" date="2017-12" db="EMBL/GenBank/DDBJ databases">
        <authorList>
            <person name="Yu X.-Y."/>
        </authorList>
    </citation>
    <scope>NUCLEOTIDE SEQUENCE [LARGE SCALE GENOMIC DNA]</scope>
    <source>
        <strain evidence="12">ZYSR67-Z</strain>
    </source>
</reference>
<keyword evidence="4 9" id="KW-0812">Transmembrane</keyword>
<evidence type="ECO:0000256" key="2">
    <source>
        <dbReference type="ARBA" id="ARBA00022448"/>
    </source>
</evidence>
<evidence type="ECO:0000313" key="11">
    <source>
        <dbReference type="EMBL" id="PKF70591.1"/>
    </source>
</evidence>
<evidence type="ECO:0000256" key="1">
    <source>
        <dbReference type="ARBA" id="ARBA00004651"/>
    </source>
</evidence>
<feature type="transmembrane region" description="Helical" evidence="10">
    <location>
        <begin position="57"/>
        <end position="79"/>
    </location>
</feature>
<dbReference type="Pfam" id="PF00893">
    <property type="entry name" value="Multi_Drug_Res"/>
    <property type="match status" value="1"/>
</dbReference>
<dbReference type="Proteomes" id="UP000242861">
    <property type="component" value="Unassembled WGS sequence"/>
</dbReference>
<comment type="caution">
    <text evidence="11">The sequence shown here is derived from an EMBL/GenBank/DDBJ whole genome shotgun (WGS) entry which is preliminary data.</text>
</comment>
<evidence type="ECO:0000313" key="12">
    <source>
        <dbReference type="Proteomes" id="UP000242861"/>
    </source>
</evidence>
<dbReference type="Gene3D" id="1.10.3730.20">
    <property type="match status" value="1"/>
</dbReference>
<organism evidence="11 12">
    <name type="scientific">Pseudomonas fluvialis</name>
    <dbReference type="NCBI Taxonomy" id="1793966"/>
    <lineage>
        <taxon>Bacteria</taxon>
        <taxon>Pseudomonadati</taxon>
        <taxon>Pseudomonadota</taxon>
        <taxon>Gammaproteobacteria</taxon>
        <taxon>Pseudomonadales</taxon>
        <taxon>Pseudomonadaceae</taxon>
        <taxon>Pseudomonas</taxon>
    </lineage>
</organism>
<comment type="subcellular location">
    <subcellularLocation>
        <location evidence="1 9">Cell membrane</location>
        <topology evidence="1 9">Multi-pass membrane protein</topology>
    </subcellularLocation>
</comment>
<feature type="transmembrane region" description="Helical" evidence="10">
    <location>
        <begin position="29"/>
        <end position="50"/>
    </location>
</feature>
<dbReference type="RefSeq" id="WP_101193905.1">
    <property type="nucleotide sequence ID" value="NZ_PIYS01000023.1"/>
</dbReference>
<keyword evidence="2" id="KW-0813">Transport</keyword>
<evidence type="ECO:0000256" key="4">
    <source>
        <dbReference type="ARBA" id="ARBA00022692"/>
    </source>
</evidence>
<dbReference type="InterPro" id="IPR000390">
    <property type="entry name" value="Small_drug/metabolite_transptr"/>
</dbReference>
<accession>A0A2I0CN68</accession>
<evidence type="ECO:0000256" key="3">
    <source>
        <dbReference type="ARBA" id="ARBA00022475"/>
    </source>
</evidence>
<dbReference type="EMBL" id="PIYS01000023">
    <property type="protein sequence ID" value="PKF70591.1"/>
    <property type="molecule type" value="Genomic_DNA"/>
</dbReference>
<evidence type="ECO:0000256" key="10">
    <source>
        <dbReference type="SAM" id="Phobius"/>
    </source>
</evidence>
<dbReference type="FunFam" id="1.10.3730.20:FF:000001">
    <property type="entry name" value="Quaternary ammonium compound resistance transporter SugE"/>
    <property type="match status" value="1"/>
</dbReference>
<gene>
    <name evidence="11" type="ORF">CW360_12335</name>
</gene>
<keyword evidence="5 10" id="KW-1133">Transmembrane helix</keyword>
<evidence type="ECO:0000256" key="6">
    <source>
        <dbReference type="ARBA" id="ARBA00023136"/>
    </source>
</evidence>
<dbReference type="SUPFAM" id="SSF103481">
    <property type="entry name" value="Multidrug resistance efflux transporter EmrE"/>
    <property type="match status" value="1"/>
</dbReference>
<proteinExistence type="inferred from homology"/>